<dbReference type="AlphaFoldDB" id="A0A7J5BQ91"/>
<dbReference type="PANTHER" id="PTHR30337">
    <property type="entry name" value="COMPONENT OF ATP-DEPENDENT DSDNA EXONUCLEASE"/>
    <property type="match status" value="1"/>
</dbReference>
<reference evidence="2 3" key="1">
    <citation type="submission" date="2019-09" db="EMBL/GenBank/DDBJ databases">
        <title>Phylogeny of genus Pseudoclavibacter and closely related genus.</title>
        <authorList>
            <person name="Li Y."/>
        </authorList>
    </citation>
    <scope>NUCLEOTIDE SEQUENCE [LARGE SCALE GENOMIC DNA]</scope>
    <source>
        <strain evidence="2 3">DSM 23821</strain>
    </source>
</reference>
<dbReference type="PANTHER" id="PTHR30337:SF0">
    <property type="entry name" value="NUCLEASE SBCCD SUBUNIT D"/>
    <property type="match status" value="1"/>
</dbReference>
<comment type="caution">
    <text evidence="2">The sequence shown here is derived from an EMBL/GenBank/DDBJ whole genome shotgun (WGS) entry which is preliminary data.</text>
</comment>
<name>A0A7J5BQ91_9MICO</name>
<dbReference type="InterPro" id="IPR029052">
    <property type="entry name" value="Metallo-depent_PP-like"/>
</dbReference>
<sequence length="375" mass="40547">MRFIASADWQLGMTAHFLDDDARARYQRARLDAIVRIGEVADEHGAAFVLVCGDVFESNQLDRAILARTFEALRAVHVPVVLLPGNHDPLDASSIYDADAFTQRVPEHVRVLRDSTPLEVVPGVEVVGAPWFSKRPAGDLVAAACAPLEAAPDGIVRVIAGHGAVSTLAPDRDSVATIDVDALRRVVSDGRASFVVLGDRHSTTEVDERIRYPGTPEVTARREEDPGNVLVVDLDGDAVTIEPVHVGRWRFTTVEARLDSADDVDALERRLDELSDKDRTAVWLALGGTLSTAAAARLDAMLDEKREVFARLEHWARHTDLVVVPDGHDFADLELGGFARAALDELVERAAREGDDAAAAGDALGLLYRLAGGAR</sequence>
<organism evidence="2 3">
    <name type="scientific">Pseudoclavibacter chungangensis</name>
    <dbReference type="NCBI Taxonomy" id="587635"/>
    <lineage>
        <taxon>Bacteria</taxon>
        <taxon>Bacillati</taxon>
        <taxon>Actinomycetota</taxon>
        <taxon>Actinomycetes</taxon>
        <taxon>Micrococcales</taxon>
        <taxon>Microbacteriaceae</taxon>
        <taxon>Pseudoclavibacter</taxon>
    </lineage>
</organism>
<gene>
    <name evidence="2" type="ORF">F8O01_13140</name>
</gene>
<keyword evidence="2" id="KW-0540">Nuclease</keyword>
<keyword evidence="2" id="KW-0269">Exonuclease</keyword>
<dbReference type="PIRSF" id="PIRSF033093">
    <property type="entry name" value="UCP_ML1119"/>
    <property type="match status" value="1"/>
</dbReference>
<keyword evidence="2" id="KW-0378">Hydrolase</keyword>
<evidence type="ECO:0000313" key="3">
    <source>
        <dbReference type="Proteomes" id="UP000467240"/>
    </source>
</evidence>
<evidence type="ECO:0000313" key="2">
    <source>
        <dbReference type="EMBL" id="KAB1654835.1"/>
    </source>
</evidence>
<proteinExistence type="predicted"/>
<evidence type="ECO:0000259" key="1">
    <source>
        <dbReference type="Pfam" id="PF00149"/>
    </source>
</evidence>
<dbReference type="InterPro" id="IPR014577">
    <property type="entry name" value="UCP033093_metalloPase"/>
</dbReference>
<dbReference type="EMBL" id="WBJZ01000017">
    <property type="protein sequence ID" value="KAB1654835.1"/>
    <property type="molecule type" value="Genomic_DNA"/>
</dbReference>
<dbReference type="InterPro" id="IPR004843">
    <property type="entry name" value="Calcineurin-like_PHP"/>
</dbReference>
<dbReference type="SUPFAM" id="SSF56300">
    <property type="entry name" value="Metallo-dependent phosphatases"/>
    <property type="match status" value="1"/>
</dbReference>
<dbReference type="GO" id="GO:0004527">
    <property type="term" value="F:exonuclease activity"/>
    <property type="evidence" value="ECO:0007669"/>
    <property type="project" value="UniProtKB-KW"/>
</dbReference>
<protein>
    <submittedName>
        <fullName evidence="2">DNA repair exonuclease</fullName>
    </submittedName>
</protein>
<dbReference type="Gene3D" id="3.60.21.10">
    <property type="match status" value="1"/>
</dbReference>
<accession>A0A7J5BQ91</accession>
<dbReference type="OrthoDB" id="9773856at2"/>
<dbReference type="RefSeq" id="WP_158041411.1">
    <property type="nucleotide sequence ID" value="NZ_JACCFV010000001.1"/>
</dbReference>
<feature type="domain" description="Calcineurin-like phosphoesterase" evidence="1">
    <location>
        <begin position="1"/>
        <end position="103"/>
    </location>
</feature>
<keyword evidence="3" id="KW-1185">Reference proteome</keyword>
<dbReference type="Proteomes" id="UP000467240">
    <property type="component" value="Unassembled WGS sequence"/>
</dbReference>
<dbReference type="InterPro" id="IPR050535">
    <property type="entry name" value="DNA_Repair-Maintenance_Comp"/>
</dbReference>
<dbReference type="Pfam" id="PF00149">
    <property type="entry name" value="Metallophos"/>
    <property type="match status" value="1"/>
</dbReference>